<proteinExistence type="predicted"/>
<dbReference type="Proteomes" id="UP000189704">
    <property type="component" value="Unplaced"/>
</dbReference>
<dbReference type="KEGG" id="csyr:103276588"/>
<feature type="region of interest" description="Disordered" evidence="1">
    <location>
        <begin position="146"/>
        <end position="177"/>
    </location>
</feature>
<dbReference type="GeneID" id="103276588"/>
<keyword evidence="2" id="KW-1185">Reference proteome</keyword>
<evidence type="ECO:0000313" key="2">
    <source>
        <dbReference type="Proteomes" id="UP000189704"/>
    </source>
</evidence>
<evidence type="ECO:0000313" key="3">
    <source>
        <dbReference type="RefSeq" id="XP_021562640.1"/>
    </source>
</evidence>
<feature type="compositionally biased region" description="Low complexity" evidence="1">
    <location>
        <begin position="28"/>
        <end position="43"/>
    </location>
</feature>
<name>A0A3Q0DKM4_CARSF</name>
<organism evidence="2 3">
    <name type="scientific">Carlito syrichta</name>
    <name type="common">Philippine tarsier</name>
    <name type="synonym">Tarsius syrichta</name>
    <dbReference type="NCBI Taxonomy" id="1868482"/>
    <lineage>
        <taxon>Eukaryota</taxon>
        <taxon>Metazoa</taxon>
        <taxon>Chordata</taxon>
        <taxon>Craniata</taxon>
        <taxon>Vertebrata</taxon>
        <taxon>Euteleostomi</taxon>
        <taxon>Mammalia</taxon>
        <taxon>Eutheria</taxon>
        <taxon>Euarchontoglires</taxon>
        <taxon>Primates</taxon>
        <taxon>Haplorrhini</taxon>
        <taxon>Tarsiiformes</taxon>
        <taxon>Tarsiidae</taxon>
        <taxon>Carlito</taxon>
    </lineage>
</organism>
<dbReference type="OrthoDB" id="9633436at2759"/>
<feature type="region of interest" description="Disordered" evidence="1">
    <location>
        <begin position="265"/>
        <end position="303"/>
    </location>
</feature>
<feature type="compositionally biased region" description="Basic and acidic residues" evidence="1">
    <location>
        <begin position="96"/>
        <end position="110"/>
    </location>
</feature>
<sequence length="324" mass="33903">MTEPPHQQQMKTSFLFIQLQAFPARALPTQSPAAAASTAAPGGLEAGHSFPSPRTGFLAGRDLGRTQGLAAPPSSLLQKGGPGTEGPAAFTCSAPGEKKAGDGKPRERAGGRSGGCRCPHRGHRLAPASGKLGRLLLPPCQLPSPAPVMSDGSSSRSMGWEHWPGASAPQDLGDSQPRCSDALGCSMAQASPAHAADQQERALLSRSAATHRVSLRSCEEDTGTTVRATRARLCRYCPEVQTSKGCPAPPATLPLKVRTCVCPSPPDSGCPTKEREQGTDRPSRPPVSTPATPPRATPAGDVSLEDNLAFSEAWWSTLHVEFLW</sequence>
<accession>A0A3Q0DKM4</accession>
<gene>
    <name evidence="3" type="primary">LOC103276588</name>
</gene>
<protein>
    <submittedName>
        <fullName evidence="3">Nascent polypeptide-associated complex subunit alpha, muscle-specific form-like</fullName>
    </submittedName>
</protein>
<feature type="region of interest" description="Disordered" evidence="1">
    <location>
        <begin position="28"/>
        <end position="119"/>
    </location>
</feature>
<dbReference type="RefSeq" id="XP_021562640.1">
    <property type="nucleotide sequence ID" value="XM_021706965.1"/>
</dbReference>
<feature type="compositionally biased region" description="Basic and acidic residues" evidence="1">
    <location>
        <begin position="272"/>
        <end position="283"/>
    </location>
</feature>
<evidence type="ECO:0000256" key="1">
    <source>
        <dbReference type="SAM" id="MobiDB-lite"/>
    </source>
</evidence>
<feature type="compositionally biased region" description="Pro residues" evidence="1">
    <location>
        <begin position="284"/>
        <end position="296"/>
    </location>
</feature>
<reference evidence="3" key="1">
    <citation type="submission" date="2025-08" db="UniProtKB">
        <authorList>
            <consortium name="RefSeq"/>
        </authorList>
    </citation>
    <scope>IDENTIFICATION</scope>
</reference>
<dbReference type="AlphaFoldDB" id="A0A3Q0DKM4"/>